<dbReference type="EMBL" id="JAAVMX010000005">
    <property type="protein sequence ID" value="KAF4508506.1"/>
    <property type="molecule type" value="Genomic_DNA"/>
</dbReference>
<keyword evidence="3" id="KW-1185">Reference proteome</keyword>
<gene>
    <name evidence="2" type="ORF">G6O67_004872</name>
</gene>
<dbReference type="OrthoDB" id="5104952at2759"/>
<proteinExistence type="predicted"/>
<accession>A0A8H4V5H7</accession>
<feature type="region of interest" description="Disordered" evidence="1">
    <location>
        <begin position="37"/>
        <end position="58"/>
    </location>
</feature>
<protein>
    <submittedName>
        <fullName evidence="2">Uncharacterized protein</fullName>
    </submittedName>
</protein>
<dbReference type="Proteomes" id="UP000557566">
    <property type="component" value="Unassembled WGS sequence"/>
</dbReference>
<feature type="compositionally biased region" description="Acidic residues" evidence="1">
    <location>
        <begin position="37"/>
        <end position="57"/>
    </location>
</feature>
<comment type="caution">
    <text evidence="2">The sequence shown here is derived from an EMBL/GenBank/DDBJ whole genome shotgun (WGS) entry which is preliminary data.</text>
</comment>
<name>A0A8H4V5H7_9HYPO</name>
<evidence type="ECO:0000313" key="2">
    <source>
        <dbReference type="EMBL" id="KAF4508506.1"/>
    </source>
</evidence>
<sequence>MVLCRHFVVTWDKAVAFLKHLEAKRLVSSMDVEMADLAEESEGENESSPDSDDDEDGAPTLMLVSALENAVSGTMRSQGKLKDEKSIGDTTERCTALRSLSSPRASCCTIPRVDGGHYSWTGPRHRSVRTTILRREILETEKRVAQDVVWVEYCVNNRTISWHGPIPNSFMHVWSDSIPNSFMHVWSIDWIRSSTVLWGSGRGELGQLLDLTGKVFFRDKKNQAFAVDKVGNISRPDLYTVWGNTCLPCFLGGDEK</sequence>
<dbReference type="AlphaFoldDB" id="A0A8H4V5H7"/>
<evidence type="ECO:0000256" key="1">
    <source>
        <dbReference type="SAM" id="MobiDB-lite"/>
    </source>
</evidence>
<organism evidence="2 3">
    <name type="scientific">Ophiocordyceps sinensis</name>
    <dbReference type="NCBI Taxonomy" id="72228"/>
    <lineage>
        <taxon>Eukaryota</taxon>
        <taxon>Fungi</taxon>
        <taxon>Dikarya</taxon>
        <taxon>Ascomycota</taxon>
        <taxon>Pezizomycotina</taxon>
        <taxon>Sordariomycetes</taxon>
        <taxon>Hypocreomycetidae</taxon>
        <taxon>Hypocreales</taxon>
        <taxon>Ophiocordycipitaceae</taxon>
        <taxon>Ophiocordyceps</taxon>
    </lineage>
</organism>
<evidence type="ECO:0000313" key="3">
    <source>
        <dbReference type="Proteomes" id="UP000557566"/>
    </source>
</evidence>
<reference evidence="2 3" key="1">
    <citation type="journal article" date="2020" name="Genome Biol. Evol.">
        <title>A new high-quality draft genome assembly of the Chinese cordyceps Ophiocordyceps sinensis.</title>
        <authorList>
            <person name="Shu R."/>
            <person name="Zhang J."/>
            <person name="Meng Q."/>
            <person name="Zhang H."/>
            <person name="Zhou G."/>
            <person name="Li M."/>
            <person name="Wu P."/>
            <person name="Zhao Y."/>
            <person name="Chen C."/>
            <person name="Qin Q."/>
        </authorList>
    </citation>
    <scope>NUCLEOTIDE SEQUENCE [LARGE SCALE GENOMIC DNA]</scope>
    <source>
        <strain evidence="2 3">IOZ07</strain>
    </source>
</reference>